<dbReference type="InterPro" id="IPR050077">
    <property type="entry name" value="LexA_repressor"/>
</dbReference>
<evidence type="ECO:0000256" key="4">
    <source>
        <dbReference type="ARBA" id="ARBA00022763"/>
    </source>
</evidence>
<feature type="domain" description="Peptidase S24/S26A/S26B/S26C" evidence="13">
    <location>
        <begin position="34"/>
        <end position="146"/>
    </location>
</feature>
<evidence type="ECO:0000256" key="1">
    <source>
        <dbReference type="ARBA" id="ARBA00007484"/>
    </source>
</evidence>
<evidence type="ECO:0000256" key="2">
    <source>
        <dbReference type="ARBA" id="ARBA00022491"/>
    </source>
</evidence>
<keyword evidence="3" id="KW-0235">DNA replication</keyword>
<sequence length="156" mass="17248">MTNVNYLIPKKRRPLWTPELEPLAACSAGMTQIPLLGWVSAGHPVDLNDDTQQVSVPTSMVRKNTYALRVRGHSMIDDNIQDGDIIVIEKRESAQNGQSVVAMINGERVTLKRFYVESDGIRLQPANPDMAPIRLKNEEVQILGIVTGVIRMADAG</sequence>
<evidence type="ECO:0000256" key="7">
    <source>
        <dbReference type="ARBA" id="ARBA00023015"/>
    </source>
</evidence>
<dbReference type="InterPro" id="IPR036286">
    <property type="entry name" value="LexA/Signal_pep-like_sf"/>
</dbReference>
<dbReference type="CDD" id="cd06529">
    <property type="entry name" value="S24_LexA-like"/>
    <property type="match status" value="1"/>
</dbReference>
<proteinExistence type="inferred from homology"/>
<organism evidence="14 15">
    <name type="scientific">Candidatus Muproteobacteria bacterium RBG_19FT_COMBO_61_10</name>
    <dbReference type="NCBI Taxonomy" id="1817761"/>
    <lineage>
        <taxon>Bacteria</taxon>
        <taxon>Pseudomonadati</taxon>
        <taxon>Pseudomonadota</taxon>
        <taxon>Candidatus Muproteobacteria</taxon>
    </lineage>
</organism>
<dbReference type="GO" id="GO:0006281">
    <property type="term" value="P:DNA repair"/>
    <property type="evidence" value="ECO:0007669"/>
    <property type="project" value="UniProtKB-KW"/>
</dbReference>
<evidence type="ECO:0000313" key="15">
    <source>
        <dbReference type="Proteomes" id="UP000177950"/>
    </source>
</evidence>
<dbReference type="GO" id="GO:0009432">
    <property type="term" value="P:SOS response"/>
    <property type="evidence" value="ECO:0007669"/>
    <property type="project" value="UniProtKB-KW"/>
</dbReference>
<dbReference type="Pfam" id="PF00717">
    <property type="entry name" value="Peptidase_S24"/>
    <property type="match status" value="1"/>
</dbReference>
<dbReference type="GO" id="GO:0003677">
    <property type="term" value="F:DNA binding"/>
    <property type="evidence" value="ECO:0007669"/>
    <property type="project" value="UniProtKB-KW"/>
</dbReference>
<evidence type="ECO:0000256" key="8">
    <source>
        <dbReference type="ARBA" id="ARBA00023125"/>
    </source>
</evidence>
<dbReference type="GO" id="GO:0045892">
    <property type="term" value="P:negative regulation of DNA-templated transcription"/>
    <property type="evidence" value="ECO:0007669"/>
    <property type="project" value="InterPro"/>
</dbReference>
<name>A0A1F6UP76_9PROT</name>
<dbReference type="AlphaFoldDB" id="A0A1F6UP76"/>
<evidence type="ECO:0000256" key="9">
    <source>
        <dbReference type="ARBA" id="ARBA00023163"/>
    </source>
</evidence>
<keyword evidence="9" id="KW-0804">Transcription</keyword>
<comment type="caution">
    <text evidence="14">The sequence shown here is derived from an EMBL/GenBank/DDBJ whole genome shotgun (WGS) entry which is preliminary data.</text>
</comment>
<keyword evidence="5 12" id="KW-0378">Hydrolase</keyword>
<dbReference type="GO" id="GO:0004252">
    <property type="term" value="F:serine-type endopeptidase activity"/>
    <property type="evidence" value="ECO:0007669"/>
    <property type="project" value="InterPro"/>
</dbReference>
<dbReference type="PANTHER" id="PTHR33516">
    <property type="entry name" value="LEXA REPRESSOR"/>
    <property type="match status" value="1"/>
</dbReference>
<keyword evidence="6 12" id="KW-0068">Autocatalytic cleavage</keyword>
<keyword evidence="8" id="KW-0238">DNA-binding</keyword>
<dbReference type="InterPro" id="IPR006197">
    <property type="entry name" value="Peptidase_S24_LexA"/>
</dbReference>
<dbReference type="EMBL" id="MFSV01000017">
    <property type="protein sequence ID" value="OGI59062.1"/>
    <property type="molecule type" value="Genomic_DNA"/>
</dbReference>
<keyword evidence="7" id="KW-0805">Transcription regulation</keyword>
<dbReference type="GO" id="GO:0006260">
    <property type="term" value="P:DNA replication"/>
    <property type="evidence" value="ECO:0007669"/>
    <property type="project" value="UniProtKB-KW"/>
</dbReference>
<evidence type="ECO:0000313" key="14">
    <source>
        <dbReference type="EMBL" id="OGI59062.1"/>
    </source>
</evidence>
<accession>A0A1F6UP76</accession>
<dbReference type="SUPFAM" id="SSF51306">
    <property type="entry name" value="LexA/Signal peptidase"/>
    <property type="match status" value="1"/>
</dbReference>
<reference evidence="14 15" key="1">
    <citation type="journal article" date="2016" name="Nat. Commun.">
        <title>Thousands of microbial genomes shed light on interconnected biogeochemical processes in an aquifer system.</title>
        <authorList>
            <person name="Anantharaman K."/>
            <person name="Brown C.T."/>
            <person name="Hug L.A."/>
            <person name="Sharon I."/>
            <person name="Castelle C.J."/>
            <person name="Probst A.J."/>
            <person name="Thomas B.C."/>
            <person name="Singh A."/>
            <person name="Wilkins M.J."/>
            <person name="Karaoz U."/>
            <person name="Brodie E.L."/>
            <person name="Williams K.H."/>
            <person name="Hubbard S.S."/>
            <person name="Banfield J.F."/>
        </authorList>
    </citation>
    <scope>NUCLEOTIDE SEQUENCE [LARGE SCALE GENOMIC DNA]</scope>
</reference>
<comment type="similarity">
    <text evidence="1 12">Belongs to the peptidase S24 family.</text>
</comment>
<protein>
    <submittedName>
        <fullName evidence="14">Repressor LexA</fullName>
    </submittedName>
</protein>
<evidence type="ECO:0000256" key="10">
    <source>
        <dbReference type="ARBA" id="ARBA00023204"/>
    </source>
</evidence>
<dbReference type="Proteomes" id="UP000177950">
    <property type="component" value="Unassembled WGS sequence"/>
</dbReference>
<evidence type="ECO:0000256" key="11">
    <source>
        <dbReference type="ARBA" id="ARBA00023236"/>
    </source>
</evidence>
<evidence type="ECO:0000256" key="3">
    <source>
        <dbReference type="ARBA" id="ARBA00022705"/>
    </source>
</evidence>
<dbReference type="PANTHER" id="PTHR33516:SF2">
    <property type="entry name" value="LEXA REPRESSOR-RELATED"/>
    <property type="match status" value="1"/>
</dbReference>
<keyword evidence="10" id="KW-0234">DNA repair</keyword>
<dbReference type="Gene3D" id="2.10.109.10">
    <property type="entry name" value="Umud Fragment, subunit A"/>
    <property type="match status" value="1"/>
</dbReference>
<keyword evidence="2" id="KW-0678">Repressor</keyword>
<evidence type="ECO:0000259" key="13">
    <source>
        <dbReference type="Pfam" id="PF00717"/>
    </source>
</evidence>
<gene>
    <name evidence="14" type="ORF">A2V58_01600</name>
</gene>
<dbReference type="InterPro" id="IPR039418">
    <property type="entry name" value="LexA-like"/>
</dbReference>
<evidence type="ECO:0000256" key="6">
    <source>
        <dbReference type="ARBA" id="ARBA00022813"/>
    </source>
</evidence>
<dbReference type="InterPro" id="IPR015927">
    <property type="entry name" value="Peptidase_S24_S26A/B/C"/>
</dbReference>
<evidence type="ECO:0000256" key="5">
    <source>
        <dbReference type="ARBA" id="ARBA00022801"/>
    </source>
</evidence>
<evidence type="ECO:0000256" key="12">
    <source>
        <dbReference type="RuleBase" id="RU003991"/>
    </source>
</evidence>
<dbReference type="PRINTS" id="PR00726">
    <property type="entry name" value="LEXASERPTASE"/>
</dbReference>
<dbReference type="NCBIfam" id="TIGR00498">
    <property type="entry name" value="lexA"/>
    <property type="match status" value="1"/>
</dbReference>
<keyword evidence="4" id="KW-0227">DNA damage</keyword>
<keyword evidence="11" id="KW-0742">SOS response</keyword>
<dbReference type="InterPro" id="IPR006200">
    <property type="entry name" value="LexA"/>
</dbReference>